<evidence type="ECO:0000313" key="4">
    <source>
        <dbReference type="EMBL" id="GGZ37353.1"/>
    </source>
</evidence>
<protein>
    <recommendedName>
        <fullName evidence="3">N6 adenine-specific DNA methyltransferase N-terminal domain-containing protein</fullName>
    </recommendedName>
</protein>
<dbReference type="Proteomes" id="UP000622166">
    <property type="component" value="Unassembled WGS sequence"/>
</dbReference>
<keyword evidence="2" id="KW-0680">Restriction system</keyword>
<sequence>MSDTGTQLTRQIWSLADLLRGVFKTSEYGSVVLPFTVLRRLDLLLAPTRQEVLDASVKLADKGGNLE</sequence>
<reference evidence="4" key="2">
    <citation type="submission" date="2020-09" db="EMBL/GenBank/DDBJ databases">
        <authorList>
            <person name="Sun Q."/>
            <person name="Ohkuma M."/>
        </authorList>
    </citation>
    <scope>NUCLEOTIDE SEQUENCE</scope>
    <source>
        <strain evidence="4">JCM 4815</strain>
    </source>
</reference>
<dbReference type="RefSeq" id="WP_189865976.1">
    <property type="nucleotide sequence ID" value="NZ_BMVW01000020.1"/>
</dbReference>
<organism evidence="4 5">
    <name type="scientific">Streptomyces poonensis</name>
    <dbReference type="NCBI Taxonomy" id="68255"/>
    <lineage>
        <taxon>Bacteria</taxon>
        <taxon>Bacillati</taxon>
        <taxon>Actinomycetota</taxon>
        <taxon>Actinomycetes</taxon>
        <taxon>Kitasatosporales</taxon>
        <taxon>Streptomycetaceae</taxon>
        <taxon>Streptomyces</taxon>
    </lineage>
</organism>
<feature type="domain" description="N6 adenine-specific DNA methyltransferase N-terminal" evidence="3">
    <location>
        <begin position="8"/>
        <end position="55"/>
    </location>
</feature>
<accession>A0A918Q8Y9</accession>
<dbReference type="AlphaFoldDB" id="A0A918Q8Y9"/>
<comment type="similarity">
    <text evidence="1">Belongs to the N(4)/N(6)-methyltransferase family.</text>
</comment>
<dbReference type="EMBL" id="BMVW01000020">
    <property type="protein sequence ID" value="GGZ37353.1"/>
    <property type="molecule type" value="Genomic_DNA"/>
</dbReference>
<evidence type="ECO:0000313" key="5">
    <source>
        <dbReference type="Proteomes" id="UP000622166"/>
    </source>
</evidence>
<evidence type="ECO:0000259" key="3">
    <source>
        <dbReference type="Pfam" id="PF12161"/>
    </source>
</evidence>
<name>A0A918Q8Y9_9ACTN</name>
<keyword evidence="5" id="KW-1185">Reference proteome</keyword>
<dbReference type="InterPro" id="IPR022749">
    <property type="entry name" value="D12N6_MeTrfase_N"/>
</dbReference>
<dbReference type="Pfam" id="PF12161">
    <property type="entry name" value="HsdM_N"/>
    <property type="match status" value="1"/>
</dbReference>
<reference evidence="4" key="1">
    <citation type="journal article" date="2014" name="Int. J. Syst. Evol. Microbiol.">
        <title>Complete genome sequence of Corynebacterium casei LMG S-19264T (=DSM 44701T), isolated from a smear-ripened cheese.</title>
        <authorList>
            <consortium name="US DOE Joint Genome Institute (JGI-PGF)"/>
            <person name="Walter F."/>
            <person name="Albersmeier A."/>
            <person name="Kalinowski J."/>
            <person name="Ruckert C."/>
        </authorList>
    </citation>
    <scope>NUCLEOTIDE SEQUENCE</scope>
    <source>
        <strain evidence="4">JCM 4815</strain>
    </source>
</reference>
<dbReference type="GO" id="GO:0009307">
    <property type="term" value="P:DNA restriction-modification system"/>
    <property type="evidence" value="ECO:0007669"/>
    <property type="project" value="UniProtKB-KW"/>
</dbReference>
<gene>
    <name evidence="4" type="ORF">GCM10010365_67580</name>
</gene>
<dbReference type="InterPro" id="IPR038333">
    <property type="entry name" value="T1MK-like_N_sf"/>
</dbReference>
<evidence type="ECO:0000256" key="1">
    <source>
        <dbReference type="ARBA" id="ARBA00006594"/>
    </source>
</evidence>
<comment type="caution">
    <text evidence="4">The sequence shown here is derived from an EMBL/GenBank/DDBJ whole genome shotgun (WGS) entry which is preliminary data.</text>
</comment>
<evidence type="ECO:0000256" key="2">
    <source>
        <dbReference type="ARBA" id="ARBA00022747"/>
    </source>
</evidence>
<proteinExistence type="inferred from homology"/>
<dbReference type="Gene3D" id="1.20.1260.30">
    <property type="match status" value="1"/>
</dbReference>